<gene>
    <name evidence="1" type="ORF">RCL2_001665600</name>
</gene>
<reference evidence="1" key="1">
    <citation type="submission" date="2019-10" db="EMBL/GenBank/DDBJ databases">
        <title>Conservation and host-specific expression of non-tandemly repeated heterogenous ribosome RNA gene in arbuscular mycorrhizal fungi.</title>
        <authorList>
            <person name="Maeda T."/>
            <person name="Kobayashi Y."/>
            <person name="Nakagawa T."/>
            <person name="Ezawa T."/>
            <person name="Yamaguchi K."/>
            <person name="Bino T."/>
            <person name="Nishimoto Y."/>
            <person name="Shigenobu S."/>
            <person name="Kawaguchi M."/>
        </authorList>
    </citation>
    <scope>NUCLEOTIDE SEQUENCE</scope>
    <source>
        <strain evidence="1">HR1</strain>
    </source>
</reference>
<evidence type="ECO:0000313" key="1">
    <source>
        <dbReference type="EMBL" id="GES89776.1"/>
    </source>
</evidence>
<dbReference type="EMBL" id="BLAL01000191">
    <property type="protein sequence ID" value="GES89776.1"/>
    <property type="molecule type" value="Genomic_DNA"/>
</dbReference>
<organism evidence="1 2">
    <name type="scientific">Rhizophagus clarus</name>
    <dbReference type="NCBI Taxonomy" id="94130"/>
    <lineage>
        <taxon>Eukaryota</taxon>
        <taxon>Fungi</taxon>
        <taxon>Fungi incertae sedis</taxon>
        <taxon>Mucoromycota</taxon>
        <taxon>Glomeromycotina</taxon>
        <taxon>Glomeromycetes</taxon>
        <taxon>Glomerales</taxon>
        <taxon>Glomeraceae</taxon>
        <taxon>Rhizophagus</taxon>
    </lineage>
</organism>
<dbReference type="AlphaFoldDB" id="A0A8H3LPG7"/>
<comment type="caution">
    <text evidence="1">The sequence shown here is derived from an EMBL/GenBank/DDBJ whole genome shotgun (WGS) entry which is preliminary data.</text>
</comment>
<dbReference type="Proteomes" id="UP000615446">
    <property type="component" value="Unassembled WGS sequence"/>
</dbReference>
<proteinExistence type="predicted"/>
<sequence length="191" mass="21166">MPTGSHFVSWAAYRTAYIAQLADKRGRSLSHKWYLDIHANTTIPDSHDHLYDRYVCSPSAAPVVSLVLGVTTNQKNRRWLVTFDGQAAPLFGKQLTIQPKKNTCIIVHWTSDCLSSPSDVICLRPCPDLCDLVVSYYNRLSILPDFSSSPPVADGDSTASSFLRDSPGLPFPVILPPGSHYRSKLSMMLDI</sequence>
<evidence type="ECO:0000313" key="2">
    <source>
        <dbReference type="Proteomes" id="UP000615446"/>
    </source>
</evidence>
<accession>A0A8H3LPG7</accession>
<protein>
    <submittedName>
        <fullName evidence="1">Uncharacterized protein</fullName>
    </submittedName>
</protein>
<name>A0A8H3LPG7_9GLOM</name>